<dbReference type="SUPFAM" id="SSF56112">
    <property type="entry name" value="Protein kinase-like (PK-like)"/>
    <property type="match status" value="1"/>
</dbReference>
<sequence>MECGCVPIVGTYGYAAPEYVATASVKPARDVNSLAVVMRAGGGIDGEEGSLQLDIIWTVELEVEVAIRCCYCLLPCQANNPSFARLHCRNLLPNQELPGRDDPSTT</sequence>
<protein>
    <recommendedName>
        <fullName evidence="3">Protein kinase domain-containing protein</fullName>
    </recommendedName>
</protein>
<name>A0A6G1C9G3_9ORYZ</name>
<accession>A0A6G1C9G3</accession>
<dbReference type="Proteomes" id="UP000479710">
    <property type="component" value="Unassembled WGS sequence"/>
</dbReference>
<evidence type="ECO:0000313" key="2">
    <source>
        <dbReference type="Proteomes" id="UP000479710"/>
    </source>
</evidence>
<organism evidence="1 2">
    <name type="scientific">Oryza meyeriana var. granulata</name>
    <dbReference type="NCBI Taxonomy" id="110450"/>
    <lineage>
        <taxon>Eukaryota</taxon>
        <taxon>Viridiplantae</taxon>
        <taxon>Streptophyta</taxon>
        <taxon>Embryophyta</taxon>
        <taxon>Tracheophyta</taxon>
        <taxon>Spermatophyta</taxon>
        <taxon>Magnoliopsida</taxon>
        <taxon>Liliopsida</taxon>
        <taxon>Poales</taxon>
        <taxon>Poaceae</taxon>
        <taxon>BOP clade</taxon>
        <taxon>Oryzoideae</taxon>
        <taxon>Oryzeae</taxon>
        <taxon>Oryzinae</taxon>
        <taxon>Oryza</taxon>
        <taxon>Oryza meyeriana</taxon>
    </lineage>
</organism>
<evidence type="ECO:0008006" key="3">
    <source>
        <dbReference type="Google" id="ProtNLM"/>
    </source>
</evidence>
<dbReference type="AlphaFoldDB" id="A0A6G1C9G3"/>
<evidence type="ECO:0000313" key="1">
    <source>
        <dbReference type="EMBL" id="KAF0896243.1"/>
    </source>
</evidence>
<dbReference type="InterPro" id="IPR011009">
    <property type="entry name" value="Kinase-like_dom_sf"/>
</dbReference>
<reference evidence="1 2" key="1">
    <citation type="submission" date="2019-11" db="EMBL/GenBank/DDBJ databases">
        <title>Whole genome sequence of Oryza granulata.</title>
        <authorList>
            <person name="Li W."/>
        </authorList>
    </citation>
    <scope>NUCLEOTIDE SEQUENCE [LARGE SCALE GENOMIC DNA]</scope>
    <source>
        <strain evidence="2">cv. Menghai</strain>
        <tissue evidence="1">Leaf</tissue>
    </source>
</reference>
<comment type="caution">
    <text evidence="1">The sequence shown here is derived from an EMBL/GenBank/DDBJ whole genome shotgun (WGS) entry which is preliminary data.</text>
</comment>
<proteinExistence type="predicted"/>
<keyword evidence="2" id="KW-1185">Reference proteome</keyword>
<dbReference type="EMBL" id="SPHZ02000010">
    <property type="protein sequence ID" value="KAF0896243.1"/>
    <property type="molecule type" value="Genomic_DNA"/>
</dbReference>
<gene>
    <name evidence="1" type="ORF">E2562_019725</name>
</gene>